<name>A0ACB7UEJ7_DIOAL</name>
<evidence type="ECO:0000313" key="1">
    <source>
        <dbReference type="EMBL" id="KAH7658744.1"/>
    </source>
</evidence>
<dbReference type="EC" id="2.7.11.1" evidence="1"/>
<keyword evidence="1" id="KW-0808">Transferase</keyword>
<comment type="caution">
    <text evidence="1">The sequence shown here is derived from an EMBL/GenBank/DDBJ whole genome shotgun (WGS) entry which is preliminary data.</text>
</comment>
<keyword evidence="2" id="KW-1185">Reference proteome</keyword>
<protein>
    <submittedName>
        <fullName evidence="1">Non-specific serine/threonine protein kinase protein</fullName>
        <ecNumber evidence="1">2.7.11.1</ecNumber>
    </submittedName>
</protein>
<accession>A0ACB7UEJ7</accession>
<dbReference type="Proteomes" id="UP000827976">
    <property type="component" value="Chromosome 17"/>
</dbReference>
<organism evidence="1 2">
    <name type="scientific">Dioscorea alata</name>
    <name type="common">Purple yam</name>
    <dbReference type="NCBI Taxonomy" id="55571"/>
    <lineage>
        <taxon>Eukaryota</taxon>
        <taxon>Viridiplantae</taxon>
        <taxon>Streptophyta</taxon>
        <taxon>Embryophyta</taxon>
        <taxon>Tracheophyta</taxon>
        <taxon>Spermatophyta</taxon>
        <taxon>Magnoliopsida</taxon>
        <taxon>Liliopsida</taxon>
        <taxon>Dioscoreales</taxon>
        <taxon>Dioscoreaceae</taxon>
        <taxon>Dioscorea</taxon>
    </lineage>
</organism>
<keyword evidence="1" id="KW-0418">Kinase</keyword>
<sequence length="2992" mass="338707">MASSRDVQDVISKLSSDQAKTRDEGVKLLRSWLEGERSTGFCKLLGQNTAKIKADEMSHAETWPSLLKLLMKCIERKISSSKKKQPKLLYVKTLRIAIERAEDPKFSGKRLYVFHVAKVLFSHILEVLKEAPIFQMGYNKILRHLLAVNEYRYQMRKRVYCSLVNLYMNKVISSFGVKLTAQSGSKEESFRCVLMLHVLLENPLGDFPDNIREDLIDGFIGIFAHVRDEGKISRKLMDCVNTYLLKDGPNLGCRAKDIHAALQRFLFSFWLTTHDRGLKNSFILYARIQLKLGRSILDETELIGQLLDVISKELDHSSSISSGAIPWTDTSKDEKIGNLGSQQGLIELAATVFYQACMGFTRISCQGKRLKMEDVVTRLKDGLMKGSGVWTAAFYFLIHSYGLRLDKSLLIDWFQGACEVLQRILNDSKTMYSHDNILWLLWTFQELLFVLCPSSDEQLPQHLCFTSGETVKIRNAWHVIWSCLMHGLPMFSKVASVADAALTLLGNMTLTEQIGAAVVPQDVWNLRIFNNVPSLSALYFVACYFSKTGVQGDLQNVIYLRKSLLQAILDLVNFKEPANLNEQSVLLIPAALFSLCAGCAPFLICIRRMSIFPGTADKWSKVEAVNERLLDEILECSTKALAEIKSETTIQVQSEHHHTVRLPRQISQPLVSEMEEFILGLIVSNGDIEKIGLSSLMHICSFFCNCIYGSFSTSIKGDNNSFISKVSQYIIKLLDHMTSIIEKYNEIHCNSCLGLSSILDAVGLSLSSLQGFLSSPLFPHCRDKNYKLLGGLLQTIEKLLLALAKLFPDLSRIDMTDLSLCTLPSPENRYPVGESSSQIIDMELDVTDDSKDAESLAVRSSDTSVISLSPQQLRIEIVKACSYFFPVLPIFTWEVLLDLMRKENDAEVLQTILSNLCKHFPQSTGSLSKLVNVINKMMDTSSSLSCHYASMLSSSCALLESLVPSSSHDRQCGEEVVNNDEYFKPLGCLMDKIAELDLPDWSNRIEIINCLCSFILLEPCLAQVVVERLISMLQDCDYRVRFFLARRIQILFQTWDGHDALFHDICSNFGFEMLRASKEKLVKSGGEVLVAGNLPLPARETALITLAHVALSSEDVEIEAVFIICVVAAVHSYHRKLAYALIDNLSRQLQYASRTKYLEELIGPIIFRWVACEMSLMALVEIRDLFMTNSEAKYFMRSCCPWLLPALILRGKIAELDLVAKVTCQPLIFLVKEYFVPIFAICIALHSSEHPEKEMAGIALCNSILQIGKLSENERDDLIKKHMVSTVSFLLSLASSSVDPPMPLFSNKIIAISVKTVVDGFLEKDDHNTKEGIVDKINIFRPDRVFKFLVEIHYQISSAVHPRHKQHKLSAIEVLIDVIGYRAAVSSTSIYIFSIVGHFIRNQSLENQCCGIISTLLDTYRINPTKEAFNVLGEQLQFLVSKLVACCIPSEAQAAYVCSPKVISLLHQLTVDADQSLYDYIRELELFPQLDSFARIRTFHEKLCEAYSPRDHFLKFIRRCSYLPQGLLLWSLRNLHKKLLMGEIIQLESNGILKLHNCNRWNADPEIVSAVWSLVRLCGSNDMNDMCALLADFISRVGIGDPYDVIFHLPGDPNQKHLTAASYHDASKDLNLQCDSGVTDEILIEILRLLMKYLLDESVKIVDKASLTLQGILSTEKGHGALLSLNSHERSLIEVHSKGVHLALVEKPLVDSEKHSMGTISLEDSSLWVTETKAYEEWVCPLVHSLISHSDDIILRLCQDIVLLKAEFAELLLPNVLMNLAGRADSNADICHLISGKVLENIFLESNDLMKSIHVILDALNRLRSCYIIARQPVKQGRISQYTKAHCTPEEGKEDSSNVLLSTKLWEKVYWLSIDYLAVARAAIRTGSYFTAVMYVEHWCEENFKGLTLGCPDFSHFETLPPHIELMIAAITRINEPDSVYGIIQSQKLTSQTVTYEHEGNWSKALECYDLLVRTAGLGDTDSISSEGTSDAYHISSGDKKMGHWKPYKGLMRSLNKIGCSHVLDFYCQGLLSQKVQFQHDLEFTELQYEAAWRAGNWDFSLLSAEENSRKHLRGENFNENLFSCLRALKEGDSSEFHTNLMKTKKELVLSISNTSQESSEYIFSSVVKLQILNHLGIAWDLRWTHEPSGENTCFKLNKILPEPVVPTKVQLEPLNKQWSFIRMQAQQNMNLLEPFVAFRRSLIRVLDCKESILEHLLESACILRKGSQFSLAAAALHELKLLFCQSEKLTTSHTYLLGRLEEAKVLRAQGQNEMAISLGRYIIQDDKMDEEASNVRRLIGKWLSETRSSNSRTILDQYLKRAVELTKQSNSRDQKSLSRQCQAYFHLAHYTDGLFKSYEERLASSEWQATLRLREHKTREMEALDRVLSSRKGEIVDNSTKKLELQKQLTMFEEEARMLQDDRDKFLSLALEAYQQCLVIGGKYDLRVVFRLVSLWFSLSSRQSVVQAMLSTVKEVQSFKFIPLVYQIASRLSSPKNSQGSNSFQVALASLVKKMSIDHPYHTIFQLLALANGDRIKDTQRSRNSFVVDMDKKQAAEDLLHELDSHHGSVILQMKQMADLYIWLAELETEKEEALQIDVSSIPQFELVPVVTASVPIDPSCNYVEGSFTYFKGLTESIIVMNGINAPKLVECFGSDGHIYRQLVKSGNDDLRQDAVMEQFFGLVNTFLENHRDTRKRKLRIRTYKVVPFTPSAGVLEWVNGTITLGEYLLGSNRNGGAHLRYGAGDWTFLKCRNDMINEKDKLSAFIEVCKNFRPVMHYFFLEKFLQPADWFERRLAYTRSVAASSMVGYIVGLGDRHSMNILIDQATAEVVHIDLGVAFEQGLMLKTPERVPFRLTRDVIDGMGITGVEGVFRRCCEETLSVMRTNKEALLTIIEVFIHDPLYKWALSPLKALQRQKEIDDDLGSSLESPHDADEGNKDAARAKLRVKQKLDGYEEGELRSVQGQVQQLIQDARDTDRLCQMFAGWEAWL</sequence>
<evidence type="ECO:0000313" key="2">
    <source>
        <dbReference type="Proteomes" id="UP000827976"/>
    </source>
</evidence>
<reference evidence="2" key="1">
    <citation type="journal article" date="2022" name="Nat. Commun.">
        <title>Chromosome evolution and the genetic basis of agronomically important traits in greater yam.</title>
        <authorList>
            <person name="Bredeson J.V."/>
            <person name="Lyons J.B."/>
            <person name="Oniyinde I.O."/>
            <person name="Okereke N.R."/>
            <person name="Kolade O."/>
            <person name="Nnabue I."/>
            <person name="Nwadili C.O."/>
            <person name="Hribova E."/>
            <person name="Parker M."/>
            <person name="Nwogha J."/>
            <person name="Shu S."/>
            <person name="Carlson J."/>
            <person name="Kariba R."/>
            <person name="Muthemba S."/>
            <person name="Knop K."/>
            <person name="Barton G.J."/>
            <person name="Sherwood A.V."/>
            <person name="Lopez-Montes A."/>
            <person name="Asiedu R."/>
            <person name="Jamnadass R."/>
            <person name="Muchugi A."/>
            <person name="Goodstein D."/>
            <person name="Egesi C.N."/>
            <person name="Featherston J."/>
            <person name="Asfaw A."/>
            <person name="Simpson G.G."/>
            <person name="Dolezel J."/>
            <person name="Hendre P.S."/>
            <person name="Van Deynze A."/>
            <person name="Kumar P.L."/>
            <person name="Obidiegwu J.E."/>
            <person name="Bhattacharjee R."/>
            <person name="Rokhsar D.S."/>
        </authorList>
    </citation>
    <scope>NUCLEOTIDE SEQUENCE [LARGE SCALE GENOMIC DNA]</scope>
    <source>
        <strain evidence="2">cv. TDa95/00328</strain>
    </source>
</reference>
<dbReference type="EMBL" id="CM037027">
    <property type="protein sequence ID" value="KAH7658744.1"/>
    <property type="molecule type" value="Genomic_DNA"/>
</dbReference>
<proteinExistence type="predicted"/>
<keyword evidence="1" id="KW-0723">Serine/threonine-protein kinase</keyword>
<gene>
    <name evidence="1" type="ORF">IHE45_17G110100</name>
</gene>